<protein>
    <submittedName>
        <fullName evidence="3">Transposase</fullName>
    </submittedName>
</protein>
<dbReference type="GO" id="GO:0004803">
    <property type="term" value="F:transposase activity"/>
    <property type="evidence" value="ECO:0007669"/>
    <property type="project" value="InterPro"/>
</dbReference>
<feature type="region of interest" description="Disordered" evidence="2">
    <location>
        <begin position="88"/>
        <end position="111"/>
    </location>
</feature>
<dbReference type="AlphaFoldDB" id="A0A660CF39"/>
<accession>A0A660CF39</accession>
<dbReference type="InterPro" id="IPR002514">
    <property type="entry name" value="Transposase_8"/>
</dbReference>
<organism evidence="3 4">
    <name type="scientific">Prauserella rugosa</name>
    <dbReference type="NCBI Taxonomy" id="43354"/>
    <lineage>
        <taxon>Bacteria</taxon>
        <taxon>Bacillati</taxon>
        <taxon>Actinomycetota</taxon>
        <taxon>Actinomycetes</taxon>
        <taxon>Pseudonocardiales</taxon>
        <taxon>Pseudonocardiaceae</taxon>
        <taxon>Prauserella</taxon>
    </lineage>
</organism>
<evidence type="ECO:0000313" key="3">
    <source>
        <dbReference type="EMBL" id="TWH20323.1"/>
    </source>
</evidence>
<comment type="caution">
    <text evidence="3">The sequence shown here is derived from an EMBL/GenBank/DDBJ whole genome shotgun (WGS) entry which is preliminary data.</text>
</comment>
<evidence type="ECO:0000256" key="1">
    <source>
        <dbReference type="SAM" id="Coils"/>
    </source>
</evidence>
<dbReference type="Pfam" id="PF01527">
    <property type="entry name" value="HTH_Tnp_1"/>
    <property type="match status" value="1"/>
</dbReference>
<dbReference type="SUPFAM" id="SSF46689">
    <property type="entry name" value="Homeodomain-like"/>
    <property type="match status" value="1"/>
</dbReference>
<evidence type="ECO:0000256" key="2">
    <source>
        <dbReference type="SAM" id="MobiDB-lite"/>
    </source>
</evidence>
<dbReference type="EMBL" id="VLJV01000001">
    <property type="protein sequence ID" value="TWH20323.1"/>
    <property type="molecule type" value="Genomic_DNA"/>
</dbReference>
<keyword evidence="1" id="KW-0175">Coiled coil</keyword>
<name>A0A660CF39_9PSEU</name>
<reference evidence="3 4" key="1">
    <citation type="submission" date="2019-07" db="EMBL/GenBank/DDBJ databases">
        <title>R&amp;d 2014.</title>
        <authorList>
            <person name="Klenk H.-P."/>
        </authorList>
    </citation>
    <scope>NUCLEOTIDE SEQUENCE [LARGE SCALE GENOMIC DNA]</scope>
    <source>
        <strain evidence="3 4">DSM 43194</strain>
    </source>
</reference>
<sequence>MSKSYPREFLRDARNRGPGVTIGQFARDFRVHPMTLQKWLRQAEVEDGTKPGLSSDAAAELRELKTRNRLLEQENEALRRAAAYLSQGNLLGKDSPAREGVGRPDAPNRCR</sequence>
<dbReference type="GO" id="GO:0006313">
    <property type="term" value="P:DNA transposition"/>
    <property type="evidence" value="ECO:0007669"/>
    <property type="project" value="InterPro"/>
</dbReference>
<dbReference type="Proteomes" id="UP000317303">
    <property type="component" value="Unassembled WGS sequence"/>
</dbReference>
<dbReference type="GO" id="GO:0003677">
    <property type="term" value="F:DNA binding"/>
    <property type="evidence" value="ECO:0007669"/>
    <property type="project" value="InterPro"/>
</dbReference>
<feature type="coiled-coil region" evidence="1">
    <location>
        <begin position="54"/>
        <end position="81"/>
    </location>
</feature>
<evidence type="ECO:0000313" key="4">
    <source>
        <dbReference type="Proteomes" id="UP000317303"/>
    </source>
</evidence>
<keyword evidence="4" id="KW-1185">Reference proteome</keyword>
<dbReference type="Gene3D" id="1.10.10.60">
    <property type="entry name" value="Homeodomain-like"/>
    <property type="match status" value="1"/>
</dbReference>
<proteinExistence type="predicted"/>
<dbReference type="InterPro" id="IPR009057">
    <property type="entry name" value="Homeodomain-like_sf"/>
</dbReference>
<feature type="compositionally biased region" description="Basic and acidic residues" evidence="2">
    <location>
        <begin position="95"/>
        <end position="111"/>
    </location>
</feature>
<dbReference type="RefSeq" id="WP_145600403.1">
    <property type="nucleotide sequence ID" value="NZ_VLJV01000001.1"/>
</dbReference>
<dbReference type="OrthoDB" id="3699740at2"/>
<gene>
    <name evidence="3" type="ORF">JD82_02168</name>
</gene>